<protein>
    <submittedName>
        <fullName evidence="7">NCA2-domain-containing protein</fullName>
    </submittedName>
</protein>
<dbReference type="OrthoDB" id="413313at2759"/>
<keyword evidence="8" id="KW-1185">Reference proteome</keyword>
<dbReference type="Pfam" id="PF08637">
    <property type="entry name" value="NCA2"/>
    <property type="match status" value="1"/>
</dbReference>
<name>A0A0D7A4I8_9AGAR</name>
<evidence type="ECO:0000256" key="5">
    <source>
        <dbReference type="ARBA" id="ARBA00023136"/>
    </source>
</evidence>
<feature type="transmembrane region" description="Helical" evidence="6">
    <location>
        <begin position="514"/>
        <end position="535"/>
    </location>
</feature>
<evidence type="ECO:0000313" key="7">
    <source>
        <dbReference type="EMBL" id="KIY45660.1"/>
    </source>
</evidence>
<dbReference type="Proteomes" id="UP000054144">
    <property type="component" value="Unassembled WGS sequence"/>
</dbReference>
<evidence type="ECO:0000313" key="8">
    <source>
        <dbReference type="Proteomes" id="UP000054144"/>
    </source>
</evidence>
<evidence type="ECO:0000256" key="1">
    <source>
        <dbReference type="ARBA" id="ARBA00004225"/>
    </source>
</evidence>
<evidence type="ECO:0000256" key="4">
    <source>
        <dbReference type="ARBA" id="ARBA00023128"/>
    </source>
</evidence>
<keyword evidence="2 6" id="KW-0812">Transmembrane</keyword>
<organism evidence="7 8">
    <name type="scientific">Fistulina hepatica ATCC 64428</name>
    <dbReference type="NCBI Taxonomy" id="1128425"/>
    <lineage>
        <taxon>Eukaryota</taxon>
        <taxon>Fungi</taxon>
        <taxon>Dikarya</taxon>
        <taxon>Basidiomycota</taxon>
        <taxon>Agaricomycotina</taxon>
        <taxon>Agaricomycetes</taxon>
        <taxon>Agaricomycetidae</taxon>
        <taxon>Agaricales</taxon>
        <taxon>Fistulinaceae</taxon>
        <taxon>Fistulina</taxon>
    </lineage>
</organism>
<reference evidence="7 8" key="1">
    <citation type="journal article" date="2015" name="Fungal Genet. Biol.">
        <title>Evolution of novel wood decay mechanisms in Agaricales revealed by the genome sequences of Fistulina hepatica and Cylindrobasidium torrendii.</title>
        <authorList>
            <person name="Floudas D."/>
            <person name="Held B.W."/>
            <person name="Riley R."/>
            <person name="Nagy L.G."/>
            <person name="Koehler G."/>
            <person name="Ransdell A.S."/>
            <person name="Younus H."/>
            <person name="Chow J."/>
            <person name="Chiniquy J."/>
            <person name="Lipzen A."/>
            <person name="Tritt A."/>
            <person name="Sun H."/>
            <person name="Haridas S."/>
            <person name="LaButti K."/>
            <person name="Ohm R.A."/>
            <person name="Kues U."/>
            <person name="Blanchette R.A."/>
            <person name="Grigoriev I.V."/>
            <person name="Minto R.E."/>
            <person name="Hibbett D.S."/>
        </authorList>
    </citation>
    <scope>NUCLEOTIDE SEQUENCE [LARGE SCALE GENOMIC DNA]</scope>
    <source>
        <strain evidence="7 8">ATCC 64428</strain>
    </source>
</reference>
<dbReference type="PANTHER" id="PTHR28234:SF1">
    <property type="entry name" value="NUCLEAR CONTROL OF ATPASE PROTEIN 2"/>
    <property type="match status" value="1"/>
</dbReference>
<keyword evidence="4" id="KW-0496">Mitochondrion</keyword>
<dbReference type="AlphaFoldDB" id="A0A0D7A4I8"/>
<evidence type="ECO:0000256" key="2">
    <source>
        <dbReference type="ARBA" id="ARBA00022692"/>
    </source>
</evidence>
<keyword evidence="3 6" id="KW-1133">Transmembrane helix</keyword>
<evidence type="ECO:0000256" key="3">
    <source>
        <dbReference type="ARBA" id="ARBA00022989"/>
    </source>
</evidence>
<evidence type="ECO:0000256" key="6">
    <source>
        <dbReference type="SAM" id="Phobius"/>
    </source>
</evidence>
<comment type="subcellular location">
    <subcellularLocation>
        <location evidence="1">Mitochondrion membrane</location>
        <topology evidence="1">Multi-pass membrane protein</topology>
    </subcellularLocation>
</comment>
<gene>
    <name evidence="7" type="ORF">FISHEDRAFT_76502</name>
</gene>
<dbReference type="PANTHER" id="PTHR28234">
    <property type="entry name" value="NUCLEAR CONTROL OF ATPASE PROTEIN 2"/>
    <property type="match status" value="1"/>
</dbReference>
<dbReference type="InterPro" id="IPR013946">
    <property type="entry name" value="NCA2-like"/>
</dbReference>
<sequence length="616" mass="69585">MSHRRPPSYLLTTIPSSFVHHYIGLLDRKESVFLNSQPLTAALADDDIDSVSLDWLVNRLHTLRETDANYRAAGAARSLDAEETALYRVVIQKAIVRVYAATLDHHLAQATQAENEAEWWTDIERSSFNVISYFIQTLPLRVARVLRALVDALRSQSLPLSFASISRAYTQRLSAFSPTSLLVTAYPHLHEHPMQLSLTLMSSLYLIPQHPRDLNAAAEIPIRALSTCIDALSTFTRVLFTLFISPVDLTRAECRFKRQKLQVLRDERATSLGRLADMRLSLDQHLHVSDNAEFARLLFSSLSGIHRDEDAVPLDPTMLDLANEVTEVARWVSADAHVQVSMKDLVRPGRLTRLWPRLLLGPPLFVIGARALWQERSTLYSMLLDVRETARGFLIGWVVEPIKDVLRTVRAGEDGSGGVIVRKEGVMADVESLERMTLDLARDKLHYSAEQLQNLSKEIRTGDLTQVLRLSKKPSQGKLSSLLLWHDFLTPHVLQVGIDQALTGIDRLLKSQELTFGFVGVAPSLLVLYLVLGYLGSMWRGGTSHGSRRRRAFSYFTDYGYRRVERLLLTAESFLEDVGDLEDPGFSRDTKLKIIERMWRSWAGVLGWGTKESLRI</sequence>
<dbReference type="EMBL" id="KN882047">
    <property type="protein sequence ID" value="KIY45660.1"/>
    <property type="molecule type" value="Genomic_DNA"/>
</dbReference>
<accession>A0A0D7A4I8</accession>
<dbReference type="GO" id="GO:0005741">
    <property type="term" value="C:mitochondrial outer membrane"/>
    <property type="evidence" value="ECO:0007669"/>
    <property type="project" value="TreeGrafter"/>
</dbReference>
<keyword evidence="5 6" id="KW-0472">Membrane</keyword>
<proteinExistence type="predicted"/>